<proteinExistence type="predicted"/>
<evidence type="ECO:0000313" key="2">
    <source>
        <dbReference type="EMBL" id="GAA1847963.1"/>
    </source>
</evidence>
<evidence type="ECO:0000256" key="1">
    <source>
        <dbReference type="SAM" id="MobiDB-lite"/>
    </source>
</evidence>
<keyword evidence="3" id="KW-1185">Reference proteome</keyword>
<feature type="compositionally biased region" description="Polar residues" evidence="1">
    <location>
        <begin position="14"/>
        <end position="29"/>
    </location>
</feature>
<feature type="region of interest" description="Disordered" evidence="1">
    <location>
        <begin position="1"/>
        <end position="32"/>
    </location>
</feature>
<dbReference type="EMBL" id="BAAAQK010000006">
    <property type="protein sequence ID" value="GAA1847963.1"/>
    <property type="molecule type" value="Genomic_DNA"/>
</dbReference>
<feature type="region of interest" description="Disordered" evidence="1">
    <location>
        <begin position="50"/>
        <end position="76"/>
    </location>
</feature>
<protein>
    <submittedName>
        <fullName evidence="2">Uncharacterized protein</fullName>
    </submittedName>
</protein>
<name>A0ABN2N1R0_9PSEU</name>
<feature type="compositionally biased region" description="Basic and acidic residues" evidence="1">
    <location>
        <begin position="63"/>
        <end position="74"/>
    </location>
</feature>
<reference evidence="2 3" key="1">
    <citation type="journal article" date="2019" name="Int. J. Syst. Evol. Microbiol.">
        <title>The Global Catalogue of Microorganisms (GCM) 10K type strain sequencing project: providing services to taxonomists for standard genome sequencing and annotation.</title>
        <authorList>
            <consortium name="The Broad Institute Genomics Platform"/>
            <consortium name="The Broad Institute Genome Sequencing Center for Infectious Disease"/>
            <person name="Wu L."/>
            <person name="Ma J."/>
        </authorList>
    </citation>
    <scope>NUCLEOTIDE SEQUENCE [LARGE SCALE GENOMIC DNA]</scope>
    <source>
        <strain evidence="2 3">JCM 16009</strain>
    </source>
</reference>
<dbReference type="Proteomes" id="UP001500449">
    <property type="component" value="Unassembled WGS sequence"/>
</dbReference>
<organism evidence="2 3">
    <name type="scientific">Pseudonocardia ailaonensis</name>
    <dbReference type="NCBI Taxonomy" id="367279"/>
    <lineage>
        <taxon>Bacteria</taxon>
        <taxon>Bacillati</taxon>
        <taxon>Actinomycetota</taxon>
        <taxon>Actinomycetes</taxon>
        <taxon>Pseudonocardiales</taxon>
        <taxon>Pseudonocardiaceae</taxon>
        <taxon>Pseudonocardia</taxon>
    </lineage>
</organism>
<accession>A0ABN2N1R0</accession>
<gene>
    <name evidence="2" type="ORF">GCM10009836_29570</name>
</gene>
<comment type="caution">
    <text evidence="2">The sequence shown here is derived from an EMBL/GenBank/DDBJ whole genome shotgun (WGS) entry which is preliminary data.</text>
</comment>
<evidence type="ECO:0000313" key="3">
    <source>
        <dbReference type="Proteomes" id="UP001500449"/>
    </source>
</evidence>
<sequence>MGSGVGPAARLARHSSTSVSSPTAGTSRTGLIRDDIVEILRDTRDACGAVEPRQTASSGEAFEATRRPTADHALLRRGRRIVPGTAHSFSTAQTASAIVDAEGYGCFSRAGLKGI</sequence>